<accession>E6S7I3</accession>
<dbReference type="STRING" id="710696.Intca_0325"/>
<gene>
    <name evidence="2" type="ordered locus">Intca_0325</name>
</gene>
<evidence type="ECO:0008006" key="4">
    <source>
        <dbReference type="Google" id="ProtNLM"/>
    </source>
</evidence>
<sequence>MHPWSRLTSFLAAGVVSFAAAVAAAPPVQAAPVTAASLPAMLSVQAEDGAHDYSRDYFPLWIDADRDGCNTRYEVLIAESTTQVTVGAGCSLSGGAWLSPYDAATWTDPADVDIDHMVALAEAWRSGAWAWTTDQRTQYANDLDVDYALVAVTDNVNQAKGDQDPAEWLPPYIPFQCQYVIDWALVKYRWSLSIDPAEEAAVVAMLSGACGDTIVTLPTQQVSTTTPAGGAVTGFPDGITRLAGATRYETAIQVSQRYAPGVPAVYVATGTNFPDALSAAAAAAQVGGPLLLTSPTALPSAVKTEITRLNPARIYLLGGTAAVSSAVATTLATIAPVTRYDGADRYATGLNIVNSTFASAATAMIATGRSFPDALAATGAAGKVDAPVILVDGTRSTVTSDTLSALTRLGVRHVTVAGGTAVVSTGIVTQLQSLGLTVTRYGGSDRYATAALINNAYFPTGSTDTMFLATGTNFPDALAGAALAGRLGAPQYVTAAACAPAPIHDSVAALAPGKTAVLGGTAVVSDIAAMNWECPPGKLFPDPVTPGAFCASTYSGWYGYTTTGTLMRCTTTATDSRLRWRAA</sequence>
<dbReference type="EMBL" id="CP002343">
    <property type="protein sequence ID" value="ADU46878.1"/>
    <property type="molecule type" value="Genomic_DNA"/>
</dbReference>
<dbReference type="AlphaFoldDB" id="E6S7I3"/>
<keyword evidence="1" id="KW-0732">Signal</keyword>
<dbReference type="KEGG" id="ica:Intca_0325"/>
<dbReference type="PANTHER" id="PTHR30032">
    <property type="entry name" value="N-ACETYLMURAMOYL-L-ALANINE AMIDASE-RELATED"/>
    <property type="match status" value="1"/>
</dbReference>
<feature type="chain" id="PRO_5003208910" description="DUF1524 domain-containing protein" evidence="1">
    <location>
        <begin position="31"/>
        <end position="583"/>
    </location>
</feature>
<reference evidence="2 3" key="1">
    <citation type="journal article" date="2010" name="Stand. Genomic Sci.">
        <title>Complete genome sequence of Intrasporangium calvum type strain (7 KIP).</title>
        <authorList>
            <person name="Del Rio T.G."/>
            <person name="Chertkov O."/>
            <person name="Yasawong M."/>
            <person name="Lucas S."/>
            <person name="Deshpande S."/>
            <person name="Cheng J.F."/>
            <person name="Detter C."/>
            <person name="Tapia R."/>
            <person name="Han C."/>
            <person name="Goodwin L."/>
            <person name="Pitluck S."/>
            <person name="Liolios K."/>
            <person name="Ivanova N."/>
            <person name="Mavromatis K."/>
            <person name="Pati A."/>
            <person name="Chen A."/>
            <person name="Palaniappan K."/>
            <person name="Land M."/>
            <person name="Hauser L."/>
            <person name="Chang Y.J."/>
            <person name="Jeffries C.D."/>
            <person name="Rohde M."/>
            <person name="Pukall R."/>
            <person name="Sikorski J."/>
            <person name="Goker M."/>
            <person name="Woyke T."/>
            <person name="Bristow J."/>
            <person name="Eisen J.A."/>
            <person name="Markowitz V."/>
            <person name="Hugenholtz P."/>
            <person name="Kyrpides N.C."/>
            <person name="Klenk H.P."/>
            <person name="Lapidus A."/>
        </authorList>
    </citation>
    <scope>NUCLEOTIDE SEQUENCE [LARGE SCALE GENOMIC DNA]</scope>
    <source>
        <strain evidence="3">ATCC 23552 / DSM 43043 / JCM 3097 / NBRC 12989 / 7 KIP</strain>
    </source>
</reference>
<dbReference type="InterPro" id="IPR007253">
    <property type="entry name" value="Cell_wall-bd_2"/>
</dbReference>
<name>E6S7I3_INTC7</name>
<dbReference type="HOGENOM" id="CLU_467543_0_0_11"/>
<dbReference type="eggNOG" id="COG2247">
    <property type="taxonomic scope" value="Bacteria"/>
</dbReference>
<feature type="signal peptide" evidence="1">
    <location>
        <begin position="1"/>
        <end position="30"/>
    </location>
</feature>
<dbReference type="RefSeq" id="WP_013491200.1">
    <property type="nucleotide sequence ID" value="NC_014830.1"/>
</dbReference>
<evidence type="ECO:0000313" key="2">
    <source>
        <dbReference type="EMBL" id="ADU46878.1"/>
    </source>
</evidence>
<evidence type="ECO:0000256" key="1">
    <source>
        <dbReference type="SAM" id="SignalP"/>
    </source>
</evidence>
<protein>
    <recommendedName>
        <fullName evidence="4">DUF1524 domain-containing protein</fullName>
    </recommendedName>
</protein>
<dbReference type="Gene3D" id="3.40.50.12090">
    <property type="match status" value="2"/>
</dbReference>
<dbReference type="PANTHER" id="PTHR30032:SF8">
    <property type="entry name" value="GERMINATION-SPECIFIC N-ACETYLMURAMOYL-L-ALANINE AMIDASE"/>
    <property type="match status" value="1"/>
</dbReference>
<dbReference type="Pfam" id="PF04122">
    <property type="entry name" value="CW_binding_2"/>
    <property type="match status" value="3"/>
</dbReference>
<dbReference type="Proteomes" id="UP000008914">
    <property type="component" value="Chromosome"/>
</dbReference>
<dbReference type="InterPro" id="IPR051922">
    <property type="entry name" value="Bact_Sporulation_Assoc"/>
</dbReference>
<evidence type="ECO:0000313" key="3">
    <source>
        <dbReference type="Proteomes" id="UP000008914"/>
    </source>
</evidence>
<keyword evidence="3" id="KW-1185">Reference proteome</keyword>
<dbReference type="eggNOG" id="COG2356">
    <property type="taxonomic scope" value="Bacteria"/>
</dbReference>
<proteinExistence type="predicted"/>
<organism evidence="2 3">
    <name type="scientific">Intrasporangium calvum (strain ATCC 23552 / DSM 43043 / JCM 3097 / NBRC 12989 / NCIMB 10167 / NRRL B-3866 / 7 KIP)</name>
    <dbReference type="NCBI Taxonomy" id="710696"/>
    <lineage>
        <taxon>Bacteria</taxon>
        <taxon>Bacillati</taxon>
        <taxon>Actinomycetota</taxon>
        <taxon>Actinomycetes</taxon>
        <taxon>Micrococcales</taxon>
        <taxon>Intrasporangiaceae</taxon>
        <taxon>Intrasporangium</taxon>
    </lineage>
</organism>
<dbReference type="OrthoDB" id="5196645at2"/>